<dbReference type="SMART" id="SM00579">
    <property type="entry name" value="FBD"/>
    <property type="match status" value="3"/>
</dbReference>
<dbReference type="InterPro" id="IPR036047">
    <property type="entry name" value="F-box-like_dom_sf"/>
</dbReference>
<dbReference type="AlphaFoldDB" id="A0A8X8BFV1"/>
<dbReference type="Gene3D" id="3.80.10.10">
    <property type="entry name" value="Ribonuclease Inhibitor"/>
    <property type="match status" value="3"/>
</dbReference>
<dbReference type="InterPro" id="IPR001810">
    <property type="entry name" value="F-box_dom"/>
</dbReference>
<evidence type="ECO:0000259" key="1">
    <source>
        <dbReference type="SMART" id="SM00579"/>
    </source>
</evidence>
<dbReference type="EMBL" id="JAAMPC010000001">
    <property type="protein sequence ID" value="KAG2333712.1"/>
    <property type="molecule type" value="Genomic_DNA"/>
</dbReference>
<dbReference type="OrthoDB" id="1094345at2759"/>
<dbReference type="InterPro" id="IPR050232">
    <property type="entry name" value="FBL13/AtMIF1-like"/>
</dbReference>
<dbReference type="PANTHER" id="PTHR31900:SF25">
    <property type="entry name" value="FBD DOMAIN-CONTAINING PROTEIN"/>
    <property type="match status" value="1"/>
</dbReference>
<dbReference type="InterPro" id="IPR032675">
    <property type="entry name" value="LRR_dom_sf"/>
</dbReference>
<accession>A0A8X8BFV1</accession>
<feature type="domain" description="FBD" evidence="1">
    <location>
        <begin position="332"/>
        <end position="402"/>
    </location>
</feature>
<dbReference type="InterPro" id="IPR053781">
    <property type="entry name" value="F-box_AtFBL13-like"/>
</dbReference>
<proteinExistence type="predicted"/>
<gene>
    <name evidence="2" type="ORF">Bca52824_004892</name>
</gene>
<evidence type="ECO:0000313" key="3">
    <source>
        <dbReference type="Proteomes" id="UP000886595"/>
    </source>
</evidence>
<evidence type="ECO:0000313" key="2">
    <source>
        <dbReference type="EMBL" id="KAG2333712.1"/>
    </source>
</evidence>
<dbReference type="SUPFAM" id="SSF52047">
    <property type="entry name" value="RNI-like"/>
    <property type="match status" value="1"/>
</dbReference>
<dbReference type="PANTHER" id="PTHR31900">
    <property type="entry name" value="F-BOX/RNI SUPERFAMILY PROTEIN-RELATED"/>
    <property type="match status" value="1"/>
</dbReference>
<protein>
    <recommendedName>
        <fullName evidence="1">FBD domain-containing protein</fullName>
    </recommendedName>
</protein>
<dbReference type="Pfam" id="PF08387">
    <property type="entry name" value="FBD"/>
    <property type="match status" value="3"/>
</dbReference>
<sequence>MEKLFYKSQKRLGISSSSVREGEERVVIREEEDRISSLPEPLLCKSYLREFKLTIDHDVVYSDVSLFEPCLGRVDMRNLERFQVENRFEQLSVDTIVTPLTLSVCEALVCLKLHFVRLNEFESLSLPCLKIMFLEDVVLPSDAAAEALISSSPVLEVLKISLAEDGLRLRVRSPSLKSFTLKGVERFYVRSHYSVLIDAPKLEYLSLMDYYHFRSFKIISMADSIKVDIDVKFMMMKMKSIYNLIKNLSGVEDMTISWQSLEFIYRFHDMKPPPKFHGLTVLRATMRLNASPELLPIVLKSCPNLKHLTLELVIDDDRDAESTRLSTVRLPHCLVSSLESVEMESPVTEKAIELKLARYFMKNSTTLKKLVLRLNDCTLKPCVLEQLVKSSRRYGLAQFEVIPVVPAPNPRPEGLGVSSPSVREGERVVTRGEDMISLLPEPLLCHILSFLTTEQAVWTSVLSSRWRHLWKWVPSLELDSFDFTNDKVCVDFIDKFLAFQGKYFLREFKLTIDHDVFDGEASLYEHCLGRVDMRKLERFQVDNKFGPDGDFDDFRRTPLTLSVCEALVCLKLHFVSLNEFESLSLPRLKIMFLEDVVLPNDAAAEELISCSPVLEVLKICISKDDFVVALRVCSPSLKSFALKRVEPVDADTPRVKNSVVIDAPKLEYLSLMDYYHFSSFKITSAAESFKVDIDVEFSLMNDYSLEEKIIDNLLNSFSGVKDMTISWRTLLSIYWFHQTNPLPKFHGLTRLCVSMSLNEYPELLPTVLKSCPNLKHLKLELFVNYPIRWRSELSTVLPRCLVSSLESVEMESPVTEIATELDLARCFMRNSTTLKKLVLRLDESTGDQHKPGVLEQLVKFSKRCSLCLFEVLPVVPTPNPLPPGYVYVKSNSKDDFVVALRVCSPSLKSFTLKRVEPVYPRGRSVVIDAPKLEYLSLTDFYHFRSFEITSMAESLKVDIDVEFELMTDYLSEQKIIYNLLSNFSGVKVMTISWRTLLFIHSSPQTNFLPKFHGLTRLHATMCLNASTELLPILLKSCPNLKHFTLELLIHYPEVIARLSTVLPPCLVSSLESVEMESPVTEIATELDLASYFMKNSTTLKKLVLRLNQSSTGEKHKPGVLDQLIESPRRSSLCQFEVIPVVPISESFIA</sequence>
<dbReference type="Pfam" id="PF00646">
    <property type="entry name" value="F-box"/>
    <property type="match status" value="1"/>
</dbReference>
<dbReference type="SUPFAM" id="SSF81383">
    <property type="entry name" value="F-box domain"/>
    <property type="match status" value="1"/>
</dbReference>
<dbReference type="CDD" id="cd22160">
    <property type="entry name" value="F-box_AtFBL13-like"/>
    <property type="match status" value="1"/>
</dbReference>
<dbReference type="Pfam" id="PF07723">
    <property type="entry name" value="LRR_2"/>
    <property type="match status" value="2"/>
</dbReference>
<dbReference type="InterPro" id="IPR006566">
    <property type="entry name" value="FBD"/>
</dbReference>
<name>A0A8X8BFV1_BRACI</name>
<reference evidence="2 3" key="1">
    <citation type="submission" date="2020-02" db="EMBL/GenBank/DDBJ databases">
        <authorList>
            <person name="Ma Q."/>
            <person name="Huang Y."/>
            <person name="Song X."/>
            <person name="Pei D."/>
        </authorList>
    </citation>
    <scope>NUCLEOTIDE SEQUENCE [LARGE SCALE GENOMIC DNA]</scope>
    <source>
        <strain evidence="2">Sxm20200214</strain>
        <tissue evidence="2">Leaf</tissue>
    </source>
</reference>
<organism evidence="2 3">
    <name type="scientific">Brassica carinata</name>
    <name type="common">Ethiopian mustard</name>
    <name type="synonym">Abyssinian cabbage</name>
    <dbReference type="NCBI Taxonomy" id="52824"/>
    <lineage>
        <taxon>Eukaryota</taxon>
        <taxon>Viridiplantae</taxon>
        <taxon>Streptophyta</taxon>
        <taxon>Embryophyta</taxon>
        <taxon>Tracheophyta</taxon>
        <taxon>Spermatophyta</taxon>
        <taxon>Magnoliopsida</taxon>
        <taxon>eudicotyledons</taxon>
        <taxon>Gunneridae</taxon>
        <taxon>Pentapetalae</taxon>
        <taxon>rosids</taxon>
        <taxon>malvids</taxon>
        <taxon>Brassicales</taxon>
        <taxon>Brassicaceae</taxon>
        <taxon>Brassiceae</taxon>
        <taxon>Brassica</taxon>
    </lineage>
</organism>
<dbReference type="InterPro" id="IPR013101">
    <property type="entry name" value="LRR_PRU1-like"/>
</dbReference>
<comment type="caution">
    <text evidence="2">The sequence shown here is derived from an EMBL/GenBank/DDBJ whole genome shotgun (WGS) entry which is preliminary data.</text>
</comment>
<feature type="domain" description="FBD" evidence="1">
    <location>
        <begin position="1064"/>
        <end position="1138"/>
    </location>
</feature>
<dbReference type="Proteomes" id="UP000886595">
    <property type="component" value="Unassembled WGS sequence"/>
</dbReference>
<keyword evidence="3" id="KW-1185">Reference proteome</keyword>
<feature type="domain" description="FBD" evidence="1">
    <location>
        <begin position="799"/>
        <end position="872"/>
    </location>
</feature>